<reference evidence="2" key="2">
    <citation type="submission" date="2022-06" db="UniProtKB">
        <authorList>
            <consortium name="EnsemblMetazoa"/>
        </authorList>
    </citation>
    <scope>IDENTIFICATION</scope>
    <source>
        <strain evidence="2">DF5081</strain>
    </source>
</reference>
<protein>
    <submittedName>
        <fullName evidence="2">Uncharacterized protein</fullName>
    </submittedName>
</protein>
<dbReference type="EnsemblMetazoa" id="CJA34375.1">
    <property type="protein sequence ID" value="CJA34375.1"/>
    <property type="gene ID" value="WBGene00210222"/>
</dbReference>
<sequence>MTKPDSEEAFKFSKSFVAKVSSINQIIRKSVLDLETNEFIDSLEEAASFLPKIELYQQLTDKKQSKLLTESLDSALASLSVIKSLEDSTQKQIITSHLDIIENLLSKTVKVSDKQALIGFPSGSLDVQLLFKDFDDEWLKKVLNNGNTLRELKYNKPIRRWLVPEGQEEDFESAMARCPSHLKKKTLNEEALRRRLGSDNPQVVAHAQQQAEEEASATLKIGKRPIIPCGWGDLPHDMSGEKSDTSSDYDQGSSKSGWEDDGRIGLHHHPAAPNHLHHQHNDELVGMSWNLPGVGGNGPSAAVQPNEARNPFFAHHMQQQAQQQHHHVWPSVMEGVVMAPSPSSSATGMSSQMGMLSMSGVGGPTSTSSIAASATAISDDADGSQKKLAENLKLAVEKGHLDISLLSLPHIPSNVLDLLTEILTVIPRLDGFEDELKKLVCVGF</sequence>
<feature type="compositionally biased region" description="Polar residues" evidence="1">
    <location>
        <begin position="246"/>
        <end position="256"/>
    </location>
</feature>
<reference evidence="3" key="1">
    <citation type="submission" date="2010-08" db="EMBL/GenBank/DDBJ databases">
        <authorList>
            <consortium name="Caenorhabditis japonica Sequencing Consortium"/>
            <person name="Wilson R.K."/>
        </authorList>
    </citation>
    <scope>NUCLEOTIDE SEQUENCE [LARGE SCALE GENOMIC DNA]</scope>
    <source>
        <strain evidence="3">DF5081</strain>
    </source>
</reference>
<dbReference type="AlphaFoldDB" id="A0A8R1IML1"/>
<evidence type="ECO:0000256" key="1">
    <source>
        <dbReference type="SAM" id="MobiDB-lite"/>
    </source>
</evidence>
<evidence type="ECO:0000313" key="3">
    <source>
        <dbReference type="Proteomes" id="UP000005237"/>
    </source>
</evidence>
<organism evidence="2 3">
    <name type="scientific">Caenorhabditis japonica</name>
    <dbReference type="NCBI Taxonomy" id="281687"/>
    <lineage>
        <taxon>Eukaryota</taxon>
        <taxon>Metazoa</taxon>
        <taxon>Ecdysozoa</taxon>
        <taxon>Nematoda</taxon>
        <taxon>Chromadorea</taxon>
        <taxon>Rhabditida</taxon>
        <taxon>Rhabditina</taxon>
        <taxon>Rhabditomorpha</taxon>
        <taxon>Rhabditoidea</taxon>
        <taxon>Rhabditidae</taxon>
        <taxon>Peloderinae</taxon>
        <taxon>Caenorhabditis</taxon>
    </lineage>
</organism>
<evidence type="ECO:0000313" key="2">
    <source>
        <dbReference type="EnsemblMetazoa" id="CJA34375.1"/>
    </source>
</evidence>
<dbReference type="Proteomes" id="UP000005237">
    <property type="component" value="Unassembled WGS sequence"/>
</dbReference>
<name>A0A8R1IML1_CAEJA</name>
<feature type="region of interest" description="Disordered" evidence="1">
    <location>
        <begin position="232"/>
        <end position="274"/>
    </location>
</feature>
<proteinExistence type="predicted"/>
<accession>A0A8R1IML1</accession>
<feature type="compositionally biased region" description="Basic residues" evidence="1">
    <location>
        <begin position="265"/>
        <end position="274"/>
    </location>
</feature>
<keyword evidence="3" id="KW-1185">Reference proteome</keyword>
<feature type="compositionally biased region" description="Basic and acidic residues" evidence="1">
    <location>
        <begin position="234"/>
        <end position="245"/>
    </location>
</feature>